<dbReference type="InterPro" id="IPR036721">
    <property type="entry name" value="RCK_C_sf"/>
</dbReference>
<organism evidence="9 10">
    <name type="scientific">Cerasicoccus arenae</name>
    <dbReference type="NCBI Taxonomy" id="424488"/>
    <lineage>
        <taxon>Bacteria</taxon>
        <taxon>Pseudomonadati</taxon>
        <taxon>Verrucomicrobiota</taxon>
        <taxon>Opitutia</taxon>
        <taxon>Puniceicoccales</taxon>
        <taxon>Cerasicoccaceae</taxon>
        <taxon>Cerasicoccus</taxon>
    </lineage>
</organism>
<keyword evidence="2" id="KW-0813">Transport</keyword>
<dbReference type="RefSeq" id="WP_189513038.1">
    <property type="nucleotide sequence ID" value="NZ_BMXG01000006.1"/>
</dbReference>
<dbReference type="PROSITE" id="PS51201">
    <property type="entry name" value="RCK_N"/>
    <property type="match status" value="2"/>
</dbReference>
<evidence type="ECO:0000256" key="6">
    <source>
        <dbReference type="ARBA" id="ARBA00023065"/>
    </source>
</evidence>
<evidence type="ECO:0000256" key="4">
    <source>
        <dbReference type="ARBA" id="ARBA00022958"/>
    </source>
</evidence>
<feature type="domain" description="RCK C-terminal" evidence="8">
    <location>
        <begin position="141"/>
        <end position="222"/>
    </location>
</feature>
<dbReference type="EMBL" id="BMXG01000006">
    <property type="protein sequence ID" value="GHB98020.1"/>
    <property type="molecule type" value="Genomic_DNA"/>
</dbReference>
<evidence type="ECO:0000256" key="3">
    <source>
        <dbReference type="ARBA" id="ARBA00022538"/>
    </source>
</evidence>
<gene>
    <name evidence="9" type="primary">trkA</name>
    <name evidence="9" type="ORF">GCM10007047_12480</name>
</gene>
<dbReference type="SUPFAM" id="SSF116726">
    <property type="entry name" value="TrkA C-terminal domain-like"/>
    <property type="match status" value="2"/>
</dbReference>
<dbReference type="InterPro" id="IPR050721">
    <property type="entry name" value="Trk_Ktr_HKT_K-transport"/>
</dbReference>
<feature type="domain" description="RCK C-terminal" evidence="8">
    <location>
        <begin position="369"/>
        <end position="449"/>
    </location>
</feature>
<dbReference type="AlphaFoldDB" id="A0A8J3DH02"/>
<dbReference type="Proteomes" id="UP000642829">
    <property type="component" value="Unassembled WGS sequence"/>
</dbReference>
<accession>A0A8J3DH02</accession>
<evidence type="ECO:0000259" key="7">
    <source>
        <dbReference type="PROSITE" id="PS51201"/>
    </source>
</evidence>
<name>A0A8J3DH02_9BACT</name>
<protein>
    <recommendedName>
        <fullName evidence="1">Trk system potassium uptake protein TrkA</fullName>
    </recommendedName>
</protein>
<evidence type="ECO:0000256" key="2">
    <source>
        <dbReference type="ARBA" id="ARBA00022448"/>
    </source>
</evidence>
<dbReference type="GO" id="GO:0015079">
    <property type="term" value="F:potassium ion transmembrane transporter activity"/>
    <property type="evidence" value="ECO:0007669"/>
    <property type="project" value="InterPro"/>
</dbReference>
<sequence length="449" mass="49455">MKILVVGAGEVGRFLCEKLSEGGHDVTVIDNNPAIAQDVDESLDVRVVEDHGASAGVLKKCGAGECHFFLAMTSDDRTNLIACSLAKALGAKTTIARIHDQTYSDNSIVNYQIHFGIDFLLNPEALSAVELAKSIRNPSRVAVENFARGEIEVQQIRISPRSKLAGKSLREIRLPEGVRICLIQDGESSEVPTADSKLELDQCVTLVGPPEPLVQTKSLLSPEKKTELLRIVLFGGSETSIALIRLLKNPRFKIRLIEHDAKLCQKLAERFPHITVIHGSATSLRLMEEEQVGAADYFVACTKDDEDNIMTCLQARQLGVKHVQLVINKPDYEEILDQMRLTLGVELAVAPRQATVAEIMRYISTEPFTELASLPEGRAKILEIRVSPESPVINKTIREISFPKGAVIVVLLHKFLAKVPGADDKILSGDRVVVVVREDREKELLKLLT</sequence>
<dbReference type="Gene3D" id="3.30.70.1450">
    <property type="entry name" value="Regulator of K+ conductance, C-terminal domain"/>
    <property type="match status" value="2"/>
</dbReference>
<keyword evidence="10" id="KW-1185">Reference proteome</keyword>
<keyword evidence="6" id="KW-0406">Ion transport</keyword>
<evidence type="ECO:0000259" key="8">
    <source>
        <dbReference type="PROSITE" id="PS51202"/>
    </source>
</evidence>
<dbReference type="Pfam" id="PF02080">
    <property type="entry name" value="TrkA_C"/>
    <property type="match status" value="2"/>
</dbReference>
<evidence type="ECO:0000256" key="5">
    <source>
        <dbReference type="ARBA" id="ARBA00023027"/>
    </source>
</evidence>
<dbReference type="InterPro" id="IPR006037">
    <property type="entry name" value="RCK_C"/>
</dbReference>
<feature type="domain" description="RCK N-terminal" evidence="7">
    <location>
        <begin position="1"/>
        <end position="121"/>
    </location>
</feature>
<dbReference type="InterPro" id="IPR036291">
    <property type="entry name" value="NAD(P)-bd_dom_sf"/>
</dbReference>
<proteinExistence type="predicted"/>
<evidence type="ECO:0000256" key="1">
    <source>
        <dbReference type="ARBA" id="ARBA00017378"/>
    </source>
</evidence>
<comment type="caution">
    <text evidence="9">The sequence shown here is derived from an EMBL/GenBank/DDBJ whole genome shotgun (WGS) entry which is preliminary data.</text>
</comment>
<dbReference type="PANTHER" id="PTHR43833:SF5">
    <property type="entry name" value="TRK SYSTEM POTASSIUM UPTAKE PROTEIN TRKA"/>
    <property type="match status" value="1"/>
</dbReference>
<dbReference type="PROSITE" id="PS51202">
    <property type="entry name" value="RCK_C"/>
    <property type="match status" value="2"/>
</dbReference>
<dbReference type="PANTHER" id="PTHR43833">
    <property type="entry name" value="POTASSIUM CHANNEL PROTEIN 2-RELATED-RELATED"/>
    <property type="match status" value="1"/>
</dbReference>
<dbReference type="Gene3D" id="3.40.50.720">
    <property type="entry name" value="NAD(P)-binding Rossmann-like Domain"/>
    <property type="match status" value="2"/>
</dbReference>
<dbReference type="SUPFAM" id="SSF51735">
    <property type="entry name" value="NAD(P)-binding Rossmann-fold domains"/>
    <property type="match status" value="2"/>
</dbReference>
<dbReference type="InterPro" id="IPR006036">
    <property type="entry name" value="K_uptake_TrkA"/>
</dbReference>
<reference evidence="9" key="2">
    <citation type="submission" date="2020-09" db="EMBL/GenBank/DDBJ databases">
        <authorList>
            <person name="Sun Q."/>
            <person name="Kim S."/>
        </authorList>
    </citation>
    <scope>NUCLEOTIDE SEQUENCE</scope>
    <source>
        <strain evidence="9">KCTC 12870</strain>
    </source>
</reference>
<keyword evidence="4" id="KW-0630">Potassium</keyword>
<dbReference type="Pfam" id="PF02254">
    <property type="entry name" value="TrkA_N"/>
    <property type="match status" value="2"/>
</dbReference>
<dbReference type="GO" id="GO:0005886">
    <property type="term" value="C:plasma membrane"/>
    <property type="evidence" value="ECO:0007669"/>
    <property type="project" value="InterPro"/>
</dbReference>
<dbReference type="PRINTS" id="PR00335">
    <property type="entry name" value="KUPTAKETRKA"/>
</dbReference>
<dbReference type="InterPro" id="IPR003148">
    <property type="entry name" value="RCK_N"/>
</dbReference>
<keyword evidence="3" id="KW-0633">Potassium transport</keyword>
<evidence type="ECO:0000313" key="10">
    <source>
        <dbReference type="Proteomes" id="UP000642829"/>
    </source>
</evidence>
<reference evidence="9" key="1">
    <citation type="journal article" date="2014" name="Int. J. Syst. Evol. Microbiol.">
        <title>Complete genome sequence of Corynebacterium casei LMG S-19264T (=DSM 44701T), isolated from a smear-ripened cheese.</title>
        <authorList>
            <consortium name="US DOE Joint Genome Institute (JGI-PGF)"/>
            <person name="Walter F."/>
            <person name="Albersmeier A."/>
            <person name="Kalinowski J."/>
            <person name="Ruckert C."/>
        </authorList>
    </citation>
    <scope>NUCLEOTIDE SEQUENCE</scope>
    <source>
        <strain evidence="9">KCTC 12870</strain>
    </source>
</reference>
<evidence type="ECO:0000313" key="9">
    <source>
        <dbReference type="EMBL" id="GHB98020.1"/>
    </source>
</evidence>
<feature type="domain" description="RCK N-terminal" evidence="7">
    <location>
        <begin position="228"/>
        <end position="349"/>
    </location>
</feature>
<keyword evidence="5" id="KW-0520">NAD</keyword>
<dbReference type="NCBIfam" id="NF007039">
    <property type="entry name" value="PRK09496.3-2"/>
    <property type="match status" value="1"/>
</dbReference>